<protein>
    <submittedName>
        <fullName evidence="2">Uncharacterized protein</fullName>
    </submittedName>
</protein>
<dbReference type="AlphaFoldDB" id="A0A8J4YAD5"/>
<dbReference type="EMBL" id="JACEEZ010013406">
    <property type="protein sequence ID" value="KAG0720126.1"/>
    <property type="molecule type" value="Genomic_DNA"/>
</dbReference>
<feature type="region of interest" description="Disordered" evidence="1">
    <location>
        <begin position="1"/>
        <end position="29"/>
    </location>
</feature>
<accession>A0A8J4YAD5</accession>
<sequence>MRRPGRPPDIQGGLGCLTQHPRGQGTGQTRCRLCREQQFSRWLQTSRQATGTNKPTSKKTSRYAPPSKLSRAEEVVLHRNSAWYVNLGGARDGFEERPCEHCPHMTPPPLTHYLFFLSRYKGALGDRASARKARPPSFMAVSEKSAPGAGGGAFPAPPKIEH</sequence>
<comment type="caution">
    <text evidence="2">The sequence shown here is derived from an EMBL/GenBank/DDBJ whole genome shotgun (WGS) entry which is preliminary data.</text>
</comment>
<reference evidence="2" key="1">
    <citation type="submission" date="2020-07" db="EMBL/GenBank/DDBJ databases">
        <title>The High-quality genome of the commercially important snow crab, Chionoecetes opilio.</title>
        <authorList>
            <person name="Jeong J.-H."/>
            <person name="Ryu S."/>
        </authorList>
    </citation>
    <scope>NUCLEOTIDE SEQUENCE</scope>
    <source>
        <strain evidence="2">MADBK_172401_WGS</strain>
        <tissue evidence="2">Digestive gland</tissue>
    </source>
</reference>
<name>A0A8J4YAD5_CHIOP</name>
<keyword evidence="3" id="KW-1185">Reference proteome</keyword>
<proteinExistence type="predicted"/>
<organism evidence="2 3">
    <name type="scientific">Chionoecetes opilio</name>
    <name type="common">Atlantic snow crab</name>
    <name type="synonym">Cancer opilio</name>
    <dbReference type="NCBI Taxonomy" id="41210"/>
    <lineage>
        <taxon>Eukaryota</taxon>
        <taxon>Metazoa</taxon>
        <taxon>Ecdysozoa</taxon>
        <taxon>Arthropoda</taxon>
        <taxon>Crustacea</taxon>
        <taxon>Multicrustacea</taxon>
        <taxon>Malacostraca</taxon>
        <taxon>Eumalacostraca</taxon>
        <taxon>Eucarida</taxon>
        <taxon>Decapoda</taxon>
        <taxon>Pleocyemata</taxon>
        <taxon>Brachyura</taxon>
        <taxon>Eubrachyura</taxon>
        <taxon>Majoidea</taxon>
        <taxon>Majidae</taxon>
        <taxon>Chionoecetes</taxon>
    </lineage>
</organism>
<evidence type="ECO:0000256" key="1">
    <source>
        <dbReference type="SAM" id="MobiDB-lite"/>
    </source>
</evidence>
<dbReference type="Proteomes" id="UP000770661">
    <property type="component" value="Unassembled WGS sequence"/>
</dbReference>
<evidence type="ECO:0000313" key="2">
    <source>
        <dbReference type="EMBL" id="KAG0720126.1"/>
    </source>
</evidence>
<dbReference type="OrthoDB" id="6369833at2759"/>
<feature type="compositionally biased region" description="Polar residues" evidence="1">
    <location>
        <begin position="44"/>
        <end position="55"/>
    </location>
</feature>
<feature type="region of interest" description="Disordered" evidence="1">
    <location>
        <begin position="44"/>
        <end position="69"/>
    </location>
</feature>
<feature type="region of interest" description="Disordered" evidence="1">
    <location>
        <begin position="135"/>
        <end position="162"/>
    </location>
</feature>
<gene>
    <name evidence="2" type="ORF">GWK47_049072</name>
</gene>
<evidence type="ECO:0000313" key="3">
    <source>
        <dbReference type="Proteomes" id="UP000770661"/>
    </source>
</evidence>